<dbReference type="Proteomes" id="UP001305647">
    <property type="component" value="Unassembled WGS sequence"/>
</dbReference>
<feature type="compositionally biased region" description="Pro residues" evidence="1">
    <location>
        <begin position="131"/>
        <end position="142"/>
    </location>
</feature>
<evidence type="ECO:0000256" key="1">
    <source>
        <dbReference type="SAM" id="MobiDB-lite"/>
    </source>
</evidence>
<evidence type="ECO:0000313" key="2">
    <source>
        <dbReference type="EMBL" id="KAK4105574.1"/>
    </source>
</evidence>
<dbReference type="AlphaFoldDB" id="A0AAN6QB80"/>
<keyword evidence="3" id="KW-1185">Reference proteome</keyword>
<organism evidence="2 3">
    <name type="scientific">Parathielavia hyrcaniae</name>
    <dbReference type="NCBI Taxonomy" id="113614"/>
    <lineage>
        <taxon>Eukaryota</taxon>
        <taxon>Fungi</taxon>
        <taxon>Dikarya</taxon>
        <taxon>Ascomycota</taxon>
        <taxon>Pezizomycotina</taxon>
        <taxon>Sordariomycetes</taxon>
        <taxon>Sordariomycetidae</taxon>
        <taxon>Sordariales</taxon>
        <taxon>Chaetomiaceae</taxon>
        <taxon>Parathielavia</taxon>
    </lineage>
</organism>
<accession>A0AAN6QB80</accession>
<comment type="caution">
    <text evidence="2">The sequence shown here is derived from an EMBL/GenBank/DDBJ whole genome shotgun (WGS) entry which is preliminary data.</text>
</comment>
<reference evidence="2" key="1">
    <citation type="journal article" date="2023" name="Mol. Phylogenet. Evol.">
        <title>Genome-scale phylogeny and comparative genomics of the fungal order Sordariales.</title>
        <authorList>
            <person name="Hensen N."/>
            <person name="Bonometti L."/>
            <person name="Westerberg I."/>
            <person name="Brannstrom I.O."/>
            <person name="Guillou S."/>
            <person name="Cros-Aarteil S."/>
            <person name="Calhoun S."/>
            <person name="Haridas S."/>
            <person name="Kuo A."/>
            <person name="Mondo S."/>
            <person name="Pangilinan J."/>
            <person name="Riley R."/>
            <person name="LaButti K."/>
            <person name="Andreopoulos B."/>
            <person name="Lipzen A."/>
            <person name="Chen C."/>
            <person name="Yan M."/>
            <person name="Daum C."/>
            <person name="Ng V."/>
            <person name="Clum A."/>
            <person name="Steindorff A."/>
            <person name="Ohm R.A."/>
            <person name="Martin F."/>
            <person name="Silar P."/>
            <person name="Natvig D.O."/>
            <person name="Lalanne C."/>
            <person name="Gautier V."/>
            <person name="Ament-Velasquez S.L."/>
            <person name="Kruys A."/>
            <person name="Hutchinson M.I."/>
            <person name="Powell A.J."/>
            <person name="Barry K."/>
            <person name="Miller A.N."/>
            <person name="Grigoriev I.V."/>
            <person name="Debuchy R."/>
            <person name="Gladieux P."/>
            <person name="Hiltunen Thoren M."/>
            <person name="Johannesson H."/>
        </authorList>
    </citation>
    <scope>NUCLEOTIDE SEQUENCE</scope>
    <source>
        <strain evidence="2">CBS 757.83</strain>
    </source>
</reference>
<evidence type="ECO:0000313" key="3">
    <source>
        <dbReference type="Proteomes" id="UP001305647"/>
    </source>
</evidence>
<dbReference type="EMBL" id="MU863625">
    <property type="protein sequence ID" value="KAK4105574.1"/>
    <property type="molecule type" value="Genomic_DNA"/>
</dbReference>
<feature type="compositionally biased region" description="Gly residues" evidence="1">
    <location>
        <begin position="95"/>
        <end position="105"/>
    </location>
</feature>
<feature type="compositionally biased region" description="Low complexity" evidence="1">
    <location>
        <begin position="69"/>
        <end position="84"/>
    </location>
</feature>
<feature type="region of interest" description="Disordered" evidence="1">
    <location>
        <begin position="50"/>
        <end position="142"/>
    </location>
</feature>
<protein>
    <submittedName>
        <fullName evidence="2">Uncharacterized protein</fullName>
    </submittedName>
</protein>
<reference evidence="2" key="2">
    <citation type="submission" date="2023-05" db="EMBL/GenBank/DDBJ databases">
        <authorList>
            <consortium name="Lawrence Berkeley National Laboratory"/>
            <person name="Steindorff A."/>
            <person name="Hensen N."/>
            <person name="Bonometti L."/>
            <person name="Westerberg I."/>
            <person name="Brannstrom I.O."/>
            <person name="Guillou S."/>
            <person name="Cros-Aarteil S."/>
            <person name="Calhoun S."/>
            <person name="Haridas S."/>
            <person name="Kuo A."/>
            <person name="Mondo S."/>
            <person name="Pangilinan J."/>
            <person name="Riley R."/>
            <person name="Labutti K."/>
            <person name="Andreopoulos B."/>
            <person name="Lipzen A."/>
            <person name="Chen C."/>
            <person name="Yanf M."/>
            <person name="Daum C."/>
            <person name="Ng V."/>
            <person name="Clum A."/>
            <person name="Ohm R."/>
            <person name="Martin F."/>
            <person name="Silar P."/>
            <person name="Natvig D."/>
            <person name="Lalanne C."/>
            <person name="Gautier V."/>
            <person name="Ament-Velasquez S.L."/>
            <person name="Kruys A."/>
            <person name="Hutchinson M.I."/>
            <person name="Powell A.J."/>
            <person name="Barry K."/>
            <person name="Miller A.N."/>
            <person name="Grigoriev I.V."/>
            <person name="Debuchy R."/>
            <person name="Gladieux P."/>
            <person name="Thoren M.H."/>
            <person name="Johannesson H."/>
        </authorList>
    </citation>
    <scope>NUCLEOTIDE SEQUENCE</scope>
    <source>
        <strain evidence="2">CBS 757.83</strain>
    </source>
</reference>
<gene>
    <name evidence="2" type="ORF">N658DRAFT_483037</name>
</gene>
<proteinExistence type="predicted"/>
<sequence length="142" mass="15202">MAPLIAQAAELAKRAGGCGDDRYRGSDGGCYWYNYHSGWYYWGRWPQLPPPQKARPAASARDRLDGTRAASLLPASAAVLGAGPEPRRSPPPGGYKYGSGDGYYGGNQQQEGIQLEQPANAYHRGSNQDYAPPPGPPPNAAR</sequence>
<name>A0AAN6QB80_9PEZI</name>